<evidence type="ECO:0000313" key="3">
    <source>
        <dbReference type="EMBL" id="KAL1583802.1"/>
    </source>
</evidence>
<gene>
    <name evidence="3" type="ORF">WHR41_07161</name>
</gene>
<accession>A0AB34KIF4</accession>
<dbReference type="GeneID" id="96008604"/>
<feature type="compositionally biased region" description="Basic and acidic residues" evidence="1">
    <location>
        <begin position="133"/>
        <end position="147"/>
    </location>
</feature>
<evidence type="ECO:0000256" key="2">
    <source>
        <dbReference type="SAM" id="Phobius"/>
    </source>
</evidence>
<feature type="region of interest" description="Disordered" evidence="1">
    <location>
        <begin position="1"/>
        <end position="26"/>
    </location>
</feature>
<keyword evidence="4" id="KW-1185">Reference proteome</keyword>
<dbReference type="AlphaFoldDB" id="A0AB34KIF4"/>
<dbReference type="EMBL" id="JAAQHG020000031">
    <property type="protein sequence ID" value="KAL1583802.1"/>
    <property type="molecule type" value="Genomic_DNA"/>
</dbReference>
<dbReference type="Proteomes" id="UP000803884">
    <property type="component" value="Unassembled WGS sequence"/>
</dbReference>
<feature type="transmembrane region" description="Helical" evidence="2">
    <location>
        <begin position="77"/>
        <end position="102"/>
    </location>
</feature>
<evidence type="ECO:0000256" key="1">
    <source>
        <dbReference type="SAM" id="MobiDB-lite"/>
    </source>
</evidence>
<comment type="caution">
    <text evidence="3">The sequence shown here is derived from an EMBL/GenBank/DDBJ whole genome shotgun (WGS) entry which is preliminary data.</text>
</comment>
<proteinExistence type="predicted"/>
<evidence type="ECO:0000313" key="4">
    <source>
        <dbReference type="Proteomes" id="UP000803884"/>
    </source>
</evidence>
<feature type="region of interest" description="Disordered" evidence="1">
    <location>
        <begin position="129"/>
        <end position="165"/>
    </location>
</feature>
<reference evidence="3 4" key="1">
    <citation type="journal article" date="2020" name="Microbiol. Resour. Announc.">
        <title>Draft Genome Sequence of a Cladosporium Species Isolated from the Mesophotic Ascidian Didemnum maculosum.</title>
        <authorList>
            <person name="Gioti A."/>
            <person name="Siaperas R."/>
            <person name="Nikolaivits E."/>
            <person name="Le Goff G."/>
            <person name="Ouazzani J."/>
            <person name="Kotoulas G."/>
            <person name="Topakas E."/>
        </authorList>
    </citation>
    <scope>NUCLEOTIDE SEQUENCE [LARGE SCALE GENOMIC DNA]</scope>
    <source>
        <strain evidence="3 4">TM138-S3</strain>
    </source>
</reference>
<feature type="transmembrane region" description="Helical" evidence="2">
    <location>
        <begin position="108"/>
        <end position="125"/>
    </location>
</feature>
<protein>
    <submittedName>
        <fullName evidence="3">Uncharacterized protein</fullName>
    </submittedName>
</protein>
<organism evidence="3 4">
    <name type="scientific">Cladosporium halotolerans</name>
    <dbReference type="NCBI Taxonomy" id="1052096"/>
    <lineage>
        <taxon>Eukaryota</taxon>
        <taxon>Fungi</taxon>
        <taxon>Dikarya</taxon>
        <taxon>Ascomycota</taxon>
        <taxon>Pezizomycotina</taxon>
        <taxon>Dothideomycetes</taxon>
        <taxon>Dothideomycetidae</taxon>
        <taxon>Cladosporiales</taxon>
        <taxon>Cladosporiaceae</taxon>
        <taxon>Cladosporium</taxon>
    </lineage>
</organism>
<dbReference type="RefSeq" id="XP_069226908.1">
    <property type="nucleotide sequence ID" value="XM_069375766.1"/>
</dbReference>
<sequence length="165" mass="17572">MASPATTTTTTTPPPPSDPATTSPTTRLQKTTATLKYLYSPSTSPYQPAHLRTRSLLRSARYLAIFLFWRLVRYAKYAAVGALVAAVSGTAIGSVVSGAAFVVAPTGILGGAGVGLVWALARFGWRRAKGRGRGREEDPRADERADAEGVEESEVVVRAPRADPW</sequence>
<keyword evidence="2" id="KW-1133">Transmembrane helix</keyword>
<feature type="compositionally biased region" description="Low complexity" evidence="1">
    <location>
        <begin position="1"/>
        <end position="11"/>
    </location>
</feature>
<name>A0AB34KIF4_9PEZI</name>
<keyword evidence="2" id="KW-0472">Membrane</keyword>
<keyword evidence="2" id="KW-0812">Transmembrane</keyword>